<proteinExistence type="predicted"/>
<organism evidence="1">
    <name type="scientific">Rhizophora mucronata</name>
    <name type="common">Asiatic mangrove</name>
    <dbReference type="NCBI Taxonomy" id="61149"/>
    <lineage>
        <taxon>Eukaryota</taxon>
        <taxon>Viridiplantae</taxon>
        <taxon>Streptophyta</taxon>
        <taxon>Embryophyta</taxon>
        <taxon>Tracheophyta</taxon>
        <taxon>Spermatophyta</taxon>
        <taxon>Magnoliopsida</taxon>
        <taxon>eudicotyledons</taxon>
        <taxon>Gunneridae</taxon>
        <taxon>Pentapetalae</taxon>
        <taxon>rosids</taxon>
        <taxon>fabids</taxon>
        <taxon>Malpighiales</taxon>
        <taxon>Rhizophoraceae</taxon>
        <taxon>Rhizophora</taxon>
    </lineage>
</organism>
<dbReference type="AlphaFoldDB" id="A0A2P2NGB7"/>
<accession>A0A2P2NGB7</accession>
<reference evidence="1" key="1">
    <citation type="submission" date="2018-02" db="EMBL/GenBank/DDBJ databases">
        <title>Rhizophora mucronata_Transcriptome.</title>
        <authorList>
            <person name="Meera S.P."/>
            <person name="Sreeshan A."/>
            <person name="Augustine A."/>
        </authorList>
    </citation>
    <scope>NUCLEOTIDE SEQUENCE</scope>
    <source>
        <tissue evidence="1">Leaf</tissue>
    </source>
</reference>
<name>A0A2P2NGB7_RHIMU</name>
<protein>
    <submittedName>
        <fullName evidence="1">Uncharacterized protein</fullName>
    </submittedName>
</protein>
<dbReference type="EMBL" id="GGEC01061037">
    <property type="protein sequence ID" value="MBX41521.1"/>
    <property type="molecule type" value="Transcribed_RNA"/>
</dbReference>
<sequence length="76" mass="8981">MWLGLRNSMQCYKASYPLKSLRQLYKSQVRPDWQVAQSNMMEQQNSPNHMKGAELPHQHVTKLNLNYMRAKSDMGR</sequence>
<evidence type="ECO:0000313" key="1">
    <source>
        <dbReference type="EMBL" id="MBX41521.1"/>
    </source>
</evidence>